<evidence type="ECO:0000313" key="3">
    <source>
        <dbReference type="Proteomes" id="UP000662888"/>
    </source>
</evidence>
<sequence length="141" mass="16003">MFTPNGRISEENVVDFEREIQFCVPEDYKKFLVDTNGGVLQNAMISPRRPGQLLIDCLFGLCEQSEFDLRFWLNEFTGDLPEKSLIIGSDAGGGFLLLCTEEDSAGIYYYDHSYLFSTSADEENTYLIYPSFAELHSALIK</sequence>
<feature type="domain" description="Knr4/Smi1-like" evidence="1">
    <location>
        <begin position="7"/>
        <end position="138"/>
    </location>
</feature>
<reference evidence="2 3" key="1">
    <citation type="submission" date="2020-11" db="EMBL/GenBank/DDBJ databases">
        <authorList>
            <person name="Sun Q."/>
        </authorList>
    </citation>
    <scope>NUCLEOTIDE SEQUENCE [LARGE SCALE GENOMIC DNA]</scope>
    <source>
        <strain evidence="2 3">P8398</strain>
    </source>
</reference>
<dbReference type="SMART" id="SM00860">
    <property type="entry name" value="SMI1_KNR4"/>
    <property type="match status" value="1"/>
</dbReference>
<dbReference type="InterPro" id="IPR037883">
    <property type="entry name" value="Knr4/Smi1-like_sf"/>
</dbReference>
<protein>
    <submittedName>
        <fullName evidence="2">SMI1/KNR4 family protein</fullName>
    </submittedName>
</protein>
<evidence type="ECO:0000313" key="2">
    <source>
        <dbReference type="EMBL" id="QPI47471.1"/>
    </source>
</evidence>
<dbReference type="Gene3D" id="3.40.1580.10">
    <property type="entry name" value="SMI1/KNR4-like"/>
    <property type="match status" value="1"/>
</dbReference>
<name>A0AA48W5P5_9BURK</name>
<dbReference type="EMBL" id="CP065053">
    <property type="protein sequence ID" value="QPI47471.1"/>
    <property type="molecule type" value="Genomic_DNA"/>
</dbReference>
<gene>
    <name evidence="2" type="ORF">IV454_17820</name>
</gene>
<organism evidence="2 3">
    <name type="scientific">Massilia antarctica</name>
    <dbReference type="NCBI Taxonomy" id="2765360"/>
    <lineage>
        <taxon>Bacteria</taxon>
        <taxon>Pseudomonadati</taxon>
        <taxon>Pseudomonadota</taxon>
        <taxon>Betaproteobacteria</taxon>
        <taxon>Burkholderiales</taxon>
        <taxon>Oxalobacteraceae</taxon>
        <taxon>Telluria group</taxon>
        <taxon>Massilia</taxon>
    </lineage>
</organism>
<dbReference type="Proteomes" id="UP000662888">
    <property type="component" value="Chromosome"/>
</dbReference>
<dbReference type="SUPFAM" id="SSF160631">
    <property type="entry name" value="SMI1/KNR4-like"/>
    <property type="match status" value="1"/>
</dbReference>
<dbReference type="InterPro" id="IPR018958">
    <property type="entry name" value="Knr4/Smi1-like_dom"/>
</dbReference>
<dbReference type="Pfam" id="PF09346">
    <property type="entry name" value="SMI1_KNR4"/>
    <property type="match status" value="1"/>
</dbReference>
<dbReference type="RefSeq" id="WP_206087177.1">
    <property type="nucleotide sequence ID" value="NZ_CP065053.1"/>
</dbReference>
<keyword evidence="3" id="KW-1185">Reference proteome</keyword>
<accession>A0AA48W5P5</accession>
<proteinExistence type="predicted"/>
<evidence type="ECO:0000259" key="1">
    <source>
        <dbReference type="SMART" id="SM00860"/>
    </source>
</evidence>